<comment type="caution">
    <text evidence="3">The sequence shown here is derived from an EMBL/GenBank/DDBJ whole genome shotgun (WGS) entry which is preliminary data.</text>
</comment>
<evidence type="ECO:0000313" key="4">
    <source>
        <dbReference type="Proteomes" id="UP001165283"/>
    </source>
</evidence>
<feature type="region of interest" description="Disordered" evidence="1">
    <location>
        <begin position="90"/>
        <end position="152"/>
    </location>
</feature>
<dbReference type="SUPFAM" id="SSF46946">
    <property type="entry name" value="S13-like H2TH domain"/>
    <property type="match status" value="1"/>
</dbReference>
<dbReference type="RefSeq" id="WP_372497170.1">
    <property type="nucleotide sequence ID" value="NZ_JAGSOV010000084.1"/>
</dbReference>
<feature type="compositionally biased region" description="Pro residues" evidence="1">
    <location>
        <begin position="23"/>
        <end position="32"/>
    </location>
</feature>
<feature type="compositionally biased region" description="Polar residues" evidence="1">
    <location>
        <begin position="142"/>
        <end position="152"/>
    </location>
</feature>
<feature type="domain" description="Formamidopyrimidine-DNA glycosylase H2TH DNA-binding" evidence="2">
    <location>
        <begin position="33"/>
        <end position="113"/>
    </location>
</feature>
<evidence type="ECO:0000256" key="1">
    <source>
        <dbReference type="SAM" id="MobiDB-lite"/>
    </source>
</evidence>
<sequence length="152" mass="15952">MVPLPPHLRGWRHAHAGRLPSAGPDPPRPPLDLGPDAAPVTDQQVLATIAHGTTPIEARLLDQRALAGIGNLLADEILWCAALHLTREAGRSAPCRAAPAARRGPGGSPRRPVAWRGAHAHPRPSPAARWPGGRCPHDGAQMSRSTVGGRTS</sequence>
<gene>
    <name evidence="3" type="ORF">KDL28_36335</name>
</gene>
<feature type="compositionally biased region" description="Low complexity" evidence="1">
    <location>
        <begin position="91"/>
        <end position="112"/>
    </location>
</feature>
<proteinExistence type="predicted"/>
<feature type="region of interest" description="Disordered" evidence="1">
    <location>
        <begin position="15"/>
        <end position="38"/>
    </location>
</feature>
<dbReference type="EMBL" id="JAGSOV010000084">
    <property type="protein sequence ID" value="MCO1660535.1"/>
    <property type="molecule type" value="Genomic_DNA"/>
</dbReference>
<dbReference type="InterPro" id="IPR010979">
    <property type="entry name" value="Ribosomal_uS13-like_H2TH"/>
</dbReference>
<evidence type="ECO:0000313" key="3">
    <source>
        <dbReference type="EMBL" id="MCO1660535.1"/>
    </source>
</evidence>
<dbReference type="Gene3D" id="1.10.8.50">
    <property type="match status" value="1"/>
</dbReference>
<protein>
    <recommendedName>
        <fullName evidence="2">Formamidopyrimidine-DNA glycosylase H2TH DNA-binding domain-containing protein</fullName>
    </recommendedName>
</protein>
<organism evidence="3 4">
    <name type="scientific">Pseudonocardia humida</name>
    <dbReference type="NCBI Taxonomy" id="2800819"/>
    <lineage>
        <taxon>Bacteria</taxon>
        <taxon>Bacillati</taxon>
        <taxon>Actinomycetota</taxon>
        <taxon>Actinomycetes</taxon>
        <taxon>Pseudonocardiales</taxon>
        <taxon>Pseudonocardiaceae</taxon>
        <taxon>Pseudonocardia</taxon>
    </lineage>
</organism>
<accession>A0ABT1ABW8</accession>
<dbReference type="Pfam" id="PF06831">
    <property type="entry name" value="H2TH"/>
    <property type="match status" value="1"/>
</dbReference>
<dbReference type="Proteomes" id="UP001165283">
    <property type="component" value="Unassembled WGS sequence"/>
</dbReference>
<keyword evidence="4" id="KW-1185">Reference proteome</keyword>
<name>A0ABT1ABW8_9PSEU</name>
<reference evidence="3" key="1">
    <citation type="submission" date="2021-04" db="EMBL/GenBank/DDBJ databases">
        <title>Pseudonocardia sp. nov., isolated from sandy soil of mangrove forest.</title>
        <authorList>
            <person name="Zan Z."/>
            <person name="Huang R."/>
            <person name="Liu W."/>
        </authorList>
    </citation>
    <scope>NUCLEOTIDE SEQUENCE</scope>
    <source>
        <strain evidence="3">S2-4</strain>
    </source>
</reference>
<evidence type="ECO:0000259" key="2">
    <source>
        <dbReference type="SMART" id="SM01232"/>
    </source>
</evidence>
<dbReference type="InterPro" id="IPR015886">
    <property type="entry name" value="H2TH_FPG"/>
</dbReference>
<dbReference type="SMART" id="SM01232">
    <property type="entry name" value="H2TH"/>
    <property type="match status" value="1"/>
</dbReference>